<reference evidence="3 4" key="1">
    <citation type="submission" date="2015-07" db="EMBL/GenBank/DDBJ databases">
        <authorList>
            <person name="Noorani M."/>
        </authorList>
    </citation>
    <scope>NUCLEOTIDE SEQUENCE [LARGE SCALE GENOMIC DNA]</scope>
    <source>
        <strain evidence="3 4">NRRL B-24567</strain>
    </source>
</reference>
<dbReference type="AlphaFoldDB" id="A0A0M8QLM7"/>
<keyword evidence="4" id="KW-1185">Reference proteome</keyword>
<evidence type="ECO:0000256" key="1">
    <source>
        <dbReference type="ARBA" id="ARBA00008812"/>
    </source>
</evidence>
<feature type="domain" description="Lipid/polyisoprenoid-binding YceI-like" evidence="2">
    <location>
        <begin position="18"/>
        <end position="171"/>
    </location>
</feature>
<name>A0A0M8QLM7_9ACTN</name>
<gene>
    <name evidence="3" type="ORF">ADK41_06150</name>
</gene>
<comment type="caution">
    <text evidence="3">The sequence shown here is derived from an EMBL/GenBank/DDBJ whole genome shotgun (WGS) entry which is preliminary data.</text>
</comment>
<evidence type="ECO:0000313" key="4">
    <source>
        <dbReference type="Proteomes" id="UP000037773"/>
    </source>
</evidence>
<dbReference type="InterPro" id="IPR007372">
    <property type="entry name" value="Lipid/polyisoprenoid-bd_YceI"/>
</dbReference>
<sequence>MSTNPTARPRTVDAPAGHWDLEPAHSTVEFTGRHFFLLPVRGSLPVRAGRAELAADGTLAGLDAAVGAAGFESGNPQRDTAVRGPRFLDAGRFPELRFTGERLVPGPGVTGLLEVKGRKTPVTFTVDELTVDGERATVRATARVDRHACGVGALRGLVGAELLVRVRAVFVRRS</sequence>
<dbReference type="Gene3D" id="2.40.128.110">
    <property type="entry name" value="Lipid/polyisoprenoid-binding, YceI-like"/>
    <property type="match status" value="1"/>
</dbReference>
<dbReference type="OrthoDB" id="9811006at2"/>
<dbReference type="SUPFAM" id="SSF101874">
    <property type="entry name" value="YceI-like"/>
    <property type="match status" value="1"/>
</dbReference>
<organism evidence="3 4">
    <name type="scientific">Streptomyces caelestis</name>
    <dbReference type="NCBI Taxonomy" id="36816"/>
    <lineage>
        <taxon>Bacteria</taxon>
        <taxon>Bacillati</taxon>
        <taxon>Actinomycetota</taxon>
        <taxon>Actinomycetes</taxon>
        <taxon>Kitasatosporales</taxon>
        <taxon>Streptomycetaceae</taxon>
        <taxon>Streptomyces</taxon>
    </lineage>
</organism>
<dbReference type="SMART" id="SM00867">
    <property type="entry name" value="YceI"/>
    <property type="match status" value="1"/>
</dbReference>
<dbReference type="PANTHER" id="PTHR34406">
    <property type="entry name" value="PROTEIN YCEI"/>
    <property type="match status" value="1"/>
</dbReference>
<dbReference type="RefSeq" id="WP_030826032.1">
    <property type="nucleotide sequence ID" value="NZ_LGCN01000062.1"/>
</dbReference>
<accession>A0A0M8QLM7</accession>
<dbReference type="EMBL" id="LGCN01000062">
    <property type="protein sequence ID" value="KOT43227.1"/>
    <property type="molecule type" value="Genomic_DNA"/>
</dbReference>
<dbReference type="PANTHER" id="PTHR34406:SF1">
    <property type="entry name" value="PROTEIN YCEI"/>
    <property type="match status" value="1"/>
</dbReference>
<dbReference type="Pfam" id="PF04264">
    <property type="entry name" value="YceI"/>
    <property type="match status" value="1"/>
</dbReference>
<dbReference type="InterPro" id="IPR036761">
    <property type="entry name" value="TTHA0802/YceI-like_sf"/>
</dbReference>
<dbReference type="PATRIC" id="fig|36816.3.peg.1317"/>
<evidence type="ECO:0000313" key="3">
    <source>
        <dbReference type="EMBL" id="KOT43227.1"/>
    </source>
</evidence>
<proteinExistence type="inferred from homology"/>
<dbReference type="Proteomes" id="UP000037773">
    <property type="component" value="Unassembled WGS sequence"/>
</dbReference>
<evidence type="ECO:0000259" key="2">
    <source>
        <dbReference type="SMART" id="SM00867"/>
    </source>
</evidence>
<comment type="similarity">
    <text evidence="1">Belongs to the UPF0312 family.</text>
</comment>
<protein>
    <recommendedName>
        <fullName evidence="2">Lipid/polyisoprenoid-binding YceI-like domain-containing protein</fullName>
    </recommendedName>
</protein>